<dbReference type="Gene3D" id="1.10.510.10">
    <property type="entry name" value="Transferase(Phosphotransferase) domain 1"/>
    <property type="match status" value="1"/>
</dbReference>
<organism evidence="19 20">
    <name type="scientific">Discostella pseudostelligera</name>
    <dbReference type="NCBI Taxonomy" id="259834"/>
    <lineage>
        <taxon>Eukaryota</taxon>
        <taxon>Sar</taxon>
        <taxon>Stramenopiles</taxon>
        <taxon>Ochrophyta</taxon>
        <taxon>Bacillariophyta</taxon>
        <taxon>Coscinodiscophyceae</taxon>
        <taxon>Thalassiosirophycidae</taxon>
        <taxon>Stephanodiscales</taxon>
        <taxon>Stephanodiscaceae</taxon>
        <taxon>Discostella</taxon>
    </lineage>
</organism>
<dbReference type="InterPro" id="IPR005178">
    <property type="entry name" value="Ostalpha/TMEM184C"/>
</dbReference>
<evidence type="ECO:0000256" key="16">
    <source>
        <dbReference type="SAM" id="MobiDB-lite"/>
    </source>
</evidence>
<dbReference type="Pfam" id="PF00069">
    <property type="entry name" value="Pkinase"/>
    <property type="match status" value="1"/>
</dbReference>
<feature type="region of interest" description="Disordered" evidence="16">
    <location>
        <begin position="1102"/>
        <end position="1126"/>
    </location>
</feature>
<dbReference type="SMART" id="SM00220">
    <property type="entry name" value="S_TKc"/>
    <property type="match status" value="1"/>
</dbReference>
<evidence type="ECO:0000256" key="9">
    <source>
        <dbReference type="ARBA" id="ARBA00022989"/>
    </source>
</evidence>
<feature type="domain" description="Protein kinase" evidence="18">
    <location>
        <begin position="153"/>
        <end position="491"/>
    </location>
</feature>
<sequence length="1205" mass="134987">MASAAASAPAAAPASAGRQQRHHQERKRKLPDNEINRDVGHPVGGDLKGHHRDRPAQPQHHQHHQHHHHQHGHVDVDDDIIASSTDQHQSPSSLMYLTAPFALSASTTNNTPDTTTNNNSNNKRPSWVPTKEVFPWSATTATYGHCTNVSSRYTKICRIGEGTYGVVYLAQDKTTNEQVALKRCLPHHEASDGFPITTLREITILKELASAGGEKHGIISLKDVTVSSSRSGVFLVFEYAQHDLASLIDHHYTQHKCSLFTHSEVKRLMLQLLEALHFLHSNYVLHRDLKLSNLLYNHKGELKVADFGLARRVGGEYIVGSSGGRRRDKNIGGGNDTKQSTDPSTDHPHPSCCLTPKVVSLWYRPPELLLGAEYYDQGVDLWGAGCIMGELLRGKPIMDGKHELDQLQKMFEFLGPPNSDDWPGLMELPLLKRGEIEIPKRWHMGKNADKHLLDIFRDWKDPPGIKLLMGLLKYNPASRLTSEEALASDYFSTLLATTVLHNHRYNSNSSISCTYGMMSRSSIGIGGIIRSPLVEALEDEDDIDIHGHGDDNDSDFDAKQTCIGLLLPPPSNDNNDDDDDEEEQHHHHLSHLQYSSSRRRHQNENGDCFHQSPGESSEDTSPTRNNYYDIHSNNNNCTNTNINNNTKGEHSNGSNSNDNINQQQEQQQQPSLFSNSKLTLLQSYLPTPSLIMKRLLRTLLLSSSAIMLLIVFPLLFRYAITDARHGSTSAAAFYSAASFVVISLVLSVRSILSHLLNWYAPDVQKFVVRILFMVPLYSVQSWLGLRFHGQARIYIILLRDLYEAYVIQSFVYYLIELLGGEDRMAHLLSQKDPSLGGHGQILSHILPPWEMGMEFLLKIKYGVLQYVVVKTFMTLLTTFVLLPSGLYGEGSFGLDSAYIYTTVILNISVMHALYCLVKLFHAIKSNLRHPINWHPVGKFVCVKGIVFFTWWQSVAIYFLRSYGVIGDVGNWSGADVAGGIIDYLVCVEMVIFSIAHTFTFTYKEYLPEEMRRRRGGGGEVLEEEEVDEEGTGSRVVRIRWAIVQIWNTGSAFLSWLFDGIDKRRRANHQYNYVPSTNGRQQTTLHSALLNHRDDDENENSNIDIMPTPSFSEGGNVVTDESTYRPPPPHAHLLSTQSMSGFSKLEDPLSLREALWSSTVPRETFKDIKRLRVVSGLPGSSSFKTGGGQGDSSNVSLASLHNSDNA</sequence>
<feature type="transmembrane region" description="Helical" evidence="17">
    <location>
        <begin position="863"/>
        <end position="886"/>
    </location>
</feature>
<feature type="region of interest" description="Disordered" evidence="16">
    <location>
        <begin position="1"/>
        <end position="73"/>
    </location>
</feature>
<dbReference type="Proteomes" id="UP001530293">
    <property type="component" value="Unassembled WGS sequence"/>
</dbReference>
<evidence type="ECO:0000256" key="7">
    <source>
        <dbReference type="ARBA" id="ARBA00022777"/>
    </source>
</evidence>
<evidence type="ECO:0000256" key="11">
    <source>
        <dbReference type="ARBA" id="ARBA00038543"/>
    </source>
</evidence>
<feature type="compositionally biased region" description="Low complexity" evidence="16">
    <location>
        <begin position="1"/>
        <end position="18"/>
    </location>
</feature>
<feature type="transmembrane region" description="Helical" evidence="17">
    <location>
        <begin position="699"/>
        <end position="720"/>
    </location>
</feature>
<evidence type="ECO:0000256" key="10">
    <source>
        <dbReference type="ARBA" id="ARBA00023136"/>
    </source>
</evidence>
<keyword evidence="6 15" id="KW-0547">Nucleotide-binding</keyword>
<gene>
    <name evidence="19" type="ORF">ACHAWU_002973</name>
</gene>
<evidence type="ECO:0000256" key="4">
    <source>
        <dbReference type="ARBA" id="ARBA00022679"/>
    </source>
</evidence>
<keyword evidence="20" id="KW-1185">Reference proteome</keyword>
<feature type="region of interest" description="Disordered" evidence="16">
    <location>
        <begin position="107"/>
        <end position="128"/>
    </location>
</feature>
<feature type="transmembrane region" description="Helical" evidence="17">
    <location>
        <begin position="766"/>
        <end position="785"/>
    </location>
</feature>
<evidence type="ECO:0000256" key="12">
    <source>
        <dbReference type="ARBA" id="ARBA00039612"/>
    </source>
</evidence>
<feature type="region of interest" description="Disordered" evidence="16">
    <location>
        <begin position="563"/>
        <end position="671"/>
    </location>
</feature>
<name>A0ABD3LZE4_9STRA</name>
<evidence type="ECO:0000256" key="15">
    <source>
        <dbReference type="PROSITE-ProRule" id="PRU10141"/>
    </source>
</evidence>
<evidence type="ECO:0000256" key="17">
    <source>
        <dbReference type="SAM" id="Phobius"/>
    </source>
</evidence>
<accession>A0ABD3LZE4</accession>
<dbReference type="InterPro" id="IPR000719">
    <property type="entry name" value="Prot_kinase_dom"/>
</dbReference>
<feature type="binding site" evidence="15">
    <location>
        <position position="182"/>
    </location>
    <ligand>
        <name>ATP</name>
        <dbReference type="ChEBI" id="CHEBI:30616"/>
    </ligand>
</feature>
<dbReference type="PROSITE" id="PS50011">
    <property type="entry name" value="PROTEIN_KINASE_DOM"/>
    <property type="match status" value="1"/>
</dbReference>
<dbReference type="Gene3D" id="3.30.200.20">
    <property type="entry name" value="Phosphorylase Kinase, domain 1"/>
    <property type="match status" value="1"/>
</dbReference>
<evidence type="ECO:0000256" key="1">
    <source>
        <dbReference type="ARBA" id="ARBA00004141"/>
    </source>
</evidence>
<keyword evidence="4" id="KW-0808">Transferase</keyword>
<reference evidence="19 20" key="1">
    <citation type="submission" date="2024-10" db="EMBL/GenBank/DDBJ databases">
        <title>Updated reference genomes for cyclostephanoid diatoms.</title>
        <authorList>
            <person name="Roberts W.R."/>
            <person name="Alverson A.J."/>
        </authorList>
    </citation>
    <scope>NUCLEOTIDE SEQUENCE [LARGE SCALE GENOMIC DNA]</scope>
    <source>
        <strain evidence="19 20">AJA232-27</strain>
    </source>
</reference>
<evidence type="ECO:0000256" key="8">
    <source>
        <dbReference type="ARBA" id="ARBA00022840"/>
    </source>
</evidence>
<feature type="region of interest" description="Disordered" evidence="16">
    <location>
        <begin position="324"/>
        <end position="350"/>
    </location>
</feature>
<dbReference type="AlphaFoldDB" id="A0ABD3LZE4"/>
<feature type="transmembrane region" description="Helical" evidence="17">
    <location>
        <begin position="940"/>
        <end position="960"/>
    </location>
</feature>
<keyword evidence="8 15" id="KW-0067">ATP-binding</keyword>
<dbReference type="InterPro" id="IPR017441">
    <property type="entry name" value="Protein_kinase_ATP_BS"/>
</dbReference>
<comment type="subcellular location">
    <subcellularLocation>
        <location evidence="1">Membrane</location>
        <topology evidence="1">Multi-pass membrane protein</topology>
    </subcellularLocation>
</comment>
<evidence type="ECO:0000259" key="18">
    <source>
        <dbReference type="PROSITE" id="PS50011"/>
    </source>
</evidence>
<protein>
    <recommendedName>
        <fullName evidence="12">Cyclin-dependent kinase 2 homolog</fullName>
    </recommendedName>
    <alternativeName>
        <fullName evidence="13">Cell division control protein 2 homolog</fullName>
    </alternativeName>
    <alternativeName>
        <fullName evidence="14">cdc2-related kinase 2</fullName>
    </alternativeName>
</protein>
<proteinExistence type="inferred from homology"/>
<dbReference type="GO" id="GO:0004674">
    <property type="term" value="F:protein serine/threonine kinase activity"/>
    <property type="evidence" value="ECO:0007669"/>
    <property type="project" value="UniProtKB-KW"/>
</dbReference>
<dbReference type="GO" id="GO:0005524">
    <property type="term" value="F:ATP binding"/>
    <property type="evidence" value="ECO:0007669"/>
    <property type="project" value="UniProtKB-UniRule"/>
</dbReference>
<feature type="compositionally biased region" description="Basic residues" evidence="16">
    <location>
        <begin position="60"/>
        <end position="71"/>
    </location>
</feature>
<feature type="compositionally biased region" description="Low complexity" evidence="16">
    <location>
        <begin position="107"/>
        <end position="122"/>
    </location>
</feature>
<dbReference type="PROSITE" id="PS00108">
    <property type="entry name" value="PROTEIN_KINASE_ST"/>
    <property type="match status" value="1"/>
</dbReference>
<evidence type="ECO:0000256" key="13">
    <source>
        <dbReference type="ARBA" id="ARBA00041902"/>
    </source>
</evidence>
<feature type="transmembrane region" description="Helical" evidence="17">
    <location>
        <begin position="980"/>
        <end position="1002"/>
    </location>
</feature>
<evidence type="ECO:0000256" key="3">
    <source>
        <dbReference type="ARBA" id="ARBA00022527"/>
    </source>
</evidence>
<evidence type="ECO:0000256" key="5">
    <source>
        <dbReference type="ARBA" id="ARBA00022692"/>
    </source>
</evidence>
<dbReference type="GO" id="GO:0016020">
    <property type="term" value="C:membrane"/>
    <property type="evidence" value="ECO:0007669"/>
    <property type="project" value="UniProtKB-SubCell"/>
</dbReference>
<dbReference type="SMART" id="SM01417">
    <property type="entry name" value="Solute_trans_a"/>
    <property type="match status" value="1"/>
</dbReference>
<dbReference type="InterPro" id="IPR050108">
    <property type="entry name" value="CDK"/>
</dbReference>
<evidence type="ECO:0000313" key="20">
    <source>
        <dbReference type="Proteomes" id="UP001530293"/>
    </source>
</evidence>
<comment type="similarity">
    <text evidence="2">Belongs to the protein kinase superfamily. CMGC Ser/Thr protein kinase family. CDC2/CDKX subfamily.</text>
</comment>
<dbReference type="PANTHER" id="PTHR24056:SF107">
    <property type="entry name" value="CYCLIN-DEPENDENT KINASE 11A-RELATED"/>
    <property type="match status" value="1"/>
</dbReference>
<feature type="compositionally biased region" description="Basic residues" evidence="16">
    <location>
        <begin position="19"/>
        <end position="29"/>
    </location>
</feature>
<dbReference type="SUPFAM" id="SSF56112">
    <property type="entry name" value="Protein kinase-like (PK-like)"/>
    <property type="match status" value="1"/>
</dbReference>
<feature type="compositionally biased region" description="Basic and acidic residues" evidence="16">
    <location>
        <begin position="30"/>
        <end position="40"/>
    </location>
</feature>
<keyword evidence="9 17" id="KW-1133">Transmembrane helix</keyword>
<evidence type="ECO:0000256" key="6">
    <source>
        <dbReference type="ARBA" id="ARBA00022741"/>
    </source>
</evidence>
<feature type="compositionally biased region" description="Low complexity" evidence="16">
    <location>
        <begin position="625"/>
        <end position="671"/>
    </location>
</feature>
<dbReference type="PANTHER" id="PTHR24056">
    <property type="entry name" value="CELL DIVISION PROTEIN KINASE"/>
    <property type="match status" value="1"/>
</dbReference>
<dbReference type="Pfam" id="PF03619">
    <property type="entry name" value="Solute_trans_a"/>
    <property type="match status" value="1"/>
</dbReference>
<evidence type="ECO:0000256" key="14">
    <source>
        <dbReference type="ARBA" id="ARBA00042858"/>
    </source>
</evidence>
<dbReference type="InterPro" id="IPR008271">
    <property type="entry name" value="Ser/Thr_kinase_AS"/>
</dbReference>
<dbReference type="PROSITE" id="PS00107">
    <property type="entry name" value="PROTEIN_KINASE_ATP"/>
    <property type="match status" value="1"/>
</dbReference>
<feature type="transmembrane region" description="Helical" evidence="17">
    <location>
        <begin position="898"/>
        <end position="920"/>
    </location>
</feature>
<dbReference type="InterPro" id="IPR011009">
    <property type="entry name" value="Kinase-like_dom_sf"/>
</dbReference>
<comment type="caution">
    <text evidence="19">The sequence shown here is derived from an EMBL/GenBank/DDBJ whole genome shotgun (WGS) entry which is preliminary data.</text>
</comment>
<feature type="transmembrane region" description="Helical" evidence="17">
    <location>
        <begin position="732"/>
        <end position="760"/>
    </location>
</feature>
<keyword evidence="10 17" id="KW-0472">Membrane</keyword>
<comment type="subunit">
    <text evidence="11">May form a complex composed of at least the catalytic subunit CRK2 and a cyclin.</text>
</comment>
<evidence type="ECO:0000313" key="19">
    <source>
        <dbReference type="EMBL" id="KAL3757134.1"/>
    </source>
</evidence>
<feature type="region of interest" description="Disordered" evidence="16">
    <location>
        <begin position="1177"/>
        <end position="1205"/>
    </location>
</feature>
<keyword evidence="5 17" id="KW-0812">Transmembrane</keyword>
<keyword evidence="7" id="KW-0418">Kinase</keyword>
<evidence type="ECO:0000256" key="2">
    <source>
        <dbReference type="ARBA" id="ARBA00006485"/>
    </source>
</evidence>
<feature type="compositionally biased region" description="Polar residues" evidence="16">
    <location>
        <begin position="613"/>
        <end position="624"/>
    </location>
</feature>
<dbReference type="EMBL" id="JALLBG020000273">
    <property type="protein sequence ID" value="KAL3757134.1"/>
    <property type="molecule type" value="Genomic_DNA"/>
</dbReference>
<keyword evidence="3" id="KW-0723">Serine/threonine-protein kinase</keyword>
<feature type="compositionally biased region" description="Polar residues" evidence="16">
    <location>
        <begin position="1190"/>
        <end position="1205"/>
    </location>
</feature>